<evidence type="ECO:0000259" key="2">
    <source>
        <dbReference type="PROSITE" id="PS50174"/>
    </source>
</evidence>
<dbReference type="PANTHER" id="PTHR23149:SF27">
    <property type="entry name" value="PIN2_TERF1-INTERACTING TELOMERASE INHIBITOR 1"/>
    <property type="match status" value="1"/>
</dbReference>
<dbReference type="GO" id="GO:0010521">
    <property type="term" value="F:telomerase inhibitor activity"/>
    <property type="evidence" value="ECO:0007669"/>
    <property type="project" value="TreeGrafter"/>
</dbReference>
<dbReference type="GO" id="GO:0005730">
    <property type="term" value="C:nucleolus"/>
    <property type="evidence" value="ECO:0007669"/>
    <property type="project" value="TreeGrafter"/>
</dbReference>
<feature type="domain" description="G-patch" evidence="2">
    <location>
        <begin position="26"/>
        <end position="72"/>
    </location>
</feature>
<feature type="compositionally biased region" description="Basic and acidic residues" evidence="1">
    <location>
        <begin position="217"/>
        <end position="237"/>
    </location>
</feature>
<evidence type="ECO:0000313" key="4">
    <source>
        <dbReference type="WBParaSite" id="Hba_17033"/>
    </source>
</evidence>
<dbReference type="GO" id="GO:0003676">
    <property type="term" value="F:nucleic acid binding"/>
    <property type="evidence" value="ECO:0007669"/>
    <property type="project" value="InterPro"/>
</dbReference>
<dbReference type="Proteomes" id="UP000095283">
    <property type="component" value="Unplaced"/>
</dbReference>
<feature type="region of interest" description="Disordered" evidence="1">
    <location>
        <begin position="266"/>
        <end position="298"/>
    </location>
</feature>
<name>A0A1I7XHP8_HETBA</name>
<dbReference type="WBParaSite" id="Hba_17033">
    <property type="protein sequence ID" value="Hba_17033"/>
    <property type="gene ID" value="Hba_17033"/>
</dbReference>
<keyword evidence="3" id="KW-1185">Reference proteome</keyword>
<dbReference type="PROSITE" id="PS50174">
    <property type="entry name" value="G_PATCH"/>
    <property type="match status" value="1"/>
</dbReference>
<evidence type="ECO:0000256" key="1">
    <source>
        <dbReference type="SAM" id="MobiDB-lite"/>
    </source>
</evidence>
<feature type="region of interest" description="Disordered" evidence="1">
    <location>
        <begin position="217"/>
        <end position="242"/>
    </location>
</feature>
<reference evidence="4" key="1">
    <citation type="submission" date="2016-11" db="UniProtKB">
        <authorList>
            <consortium name="WormBaseParasite"/>
        </authorList>
    </citation>
    <scope>IDENTIFICATION</scope>
</reference>
<dbReference type="AlphaFoldDB" id="A0A1I7XHP8"/>
<feature type="compositionally biased region" description="Basic and acidic residues" evidence="1">
    <location>
        <begin position="23"/>
        <end position="35"/>
    </location>
</feature>
<feature type="region of interest" description="Disordered" evidence="1">
    <location>
        <begin position="1"/>
        <end position="54"/>
    </location>
</feature>
<proteinExistence type="predicted"/>
<dbReference type="SMART" id="SM00443">
    <property type="entry name" value="G_patch"/>
    <property type="match status" value="1"/>
</dbReference>
<dbReference type="InterPro" id="IPR000467">
    <property type="entry name" value="G_patch_dom"/>
</dbReference>
<sequence>MSILAEPRRKQRISIDPQNLQWKNDDQKLSRKLMEKMGWSDGDGLGRSKQGNADHVKLKANYTGKGLGADKSNSYDSTWISHHDDFADLLTALNKNKEQKPTTKEEGEERAKRISIELNSKSIRRRIHYQKFTRAKDTTNYSPNDKSAILGLGLKKRSSDSLQDEEKDKHEVEAWIKKPEIDTGASNTTISNLSVGEYFAAKMAAIKAKKETNEHVKNDELLENTEEHNLEDKNSERKMRKKERRRLRELEAAAIVEIEQTNDVRVEPSEEVEENMIKRRKKQSRSHQDEQEENEQEWIETEKYSKKKERKNNSSKNECEEIIVKAEIQPIEATEYYGRTVSYYLKGKISPEALTYGSWHVYLLTVHIRKRCGHCYTGLRNKRISARVIAPKILA</sequence>
<accession>A0A1I7XHP8</accession>
<dbReference type="PANTHER" id="PTHR23149">
    <property type="entry name" value="G PATCH DOMAIN CONTAINING PROTEIN"/>
    <property type="match status" value="1"/>
</dbReference>
<dbReference type="InterPro" id="IPR050656">
    <property type="entry name" value="PINX1"/>
</dbReference>
<protein>
    <submittedName>
        <fullName evidence="4">G-patch domain-containing protein</fullName>
    </submittedName>
</protein>
<dbReference type="Pfam" id="PF01585">
    <property type="entry name" value="G-patch"/>
    <property type="match status" value="1"/>
</dbReference>
<evidence type="ECO:0000313" key="3">
    <source>
        <dbReference type="Proteomes" id="UP000095283"/>
    </source>
</evidence>
<organism evidence="3 4">
    <name type="scientific">Heterorhabditis bacteriophora</name>
    <name type="common">Entomopathogenic nematode worm</name>
    <dbReference type="NCBI Taxonomy" id="37862"/>
    <lineage>
        <taxon>Eukaryota</taxon>
        <taxon>Metazoa</taxon>
        <taxon>Ecdysozoa</taxon>
        <taxon>Nematoda</taxon>
        <taxon>Chromadorea</taxon>
        <taxon>Rhabditida</taxon>
        <taxon>Rhabditina</taxon>
        <taxon>Rhabditomorpha</taxon>
        <taxon>Strongyloidea</taxon>
        <taxon>Heterorhabditidae</taxon>
        <taxon>Heterorhabditis</taxon>
    </lineage>
</organism>